<dbReference type="Proteomes" id="UP000185860">
    <property type="component" value="Unassembled WGS sequence"/>
</dbReference>
<organism evidence="2 3">
    <name type="scientific">[Phormidium ambiguum] IAM M-71</name>
    <dbReference type="NCBI Taxonomy" id="454136"/>
    <lineage>
        <taxon>Bacteria</taxon>
        <taxon>Bacillati</taxon>
        <taxon>Cyanobacteriota</taxon>
        <taxon>Cyanophyceae</taxon>
        <taxon>Oscillatoriophycideae</taxon>
        <taxon>Aerosakkonematales</taxon>
        <taxon>Aerosakkonemataceae</taxon>
        <taxon>Floridanema</taxon>
    </lineage>
</organism>
<accession>A0A1U7IFN0</accession>
<dbReference type="EMBL" id="MRCE01000019">
    <property type="protein sequence ID" value="OKH35852.1"/>
    <property type="molecule type" value="Genomic_DNA"/>
</dbReference>
<dbReference type="STRING" id="454136.NIES2119_19125"/>
<sequence>MKRNRRHQFWSLGTLKLNSFSVLFSLLPLLIGGFFTVVTESKAEARHKTRPVEECCVVAQSFPSESISQIDANSVELAQFPGGFYGQFYRVYVPTYSDELLQVVQQEVASSAYMAVYRGRPVIIVTQNDLGRARRAVRDLQRRGITAQMEAVRSDRFSPNSGNFLPDDNRYIVYVLIGRRQNRYALLDRVQFFDPDARVQRLGRRTVIVVRELDNRSEAQRLVNELQSNGLSGRIYIRPIESEISSNQNRFAGLEVESDISSNVDRFTPTQTQETVVSTVPETSYKLVIPINQDELAAIEGQVRQMAIDLGQANEILIEANPDRSELIIGPFNNLQTAQQWEGYLQEYGVTNALIR</sequence>
<keyword evidence="1" id="KW-1133">Transmembrane helix</keyword>
<feature type="transmembrane region" description="Helical" evidence="1">
    <location>
        <begin position="20"/>
        <end position="38"/>
    </location>
</feature>
<protein>
    <recommendedName>
        <fullName evidence="4">SPOR domain-containing protein</fullName>
    </recommendedName>
</protein>
<gene>
    <name evidence="2" type="ORF">NIES2119_19125</name>
</gene>
<keyword evidence="1" id="KW-0472">Membrane</keyword>
<evidence type="ECO:0000313" key="2">
    <source>
        <dbReference type="EMBL" id="OKH35852.1"/>
    </source>
</evidence>
<keyword evidence="1" id="KW-0812">Transmembrane</keyword>
<dbReference type="InterPro" id="IPR036680">
    <property type="entry name" value="SPOR-like_sf"/>
</dbReference>
<dbReference type="SUPFAM" id="SSF110997">
    <property type="entry name" value="Sporulation related repeat"/>
    <property type="match status" value="1"/>
</dbReference>
<evidence type="ECO:0000313" key="3">
    <source>
        <dbReference type="Proteomes" id="UP000185860"/>
    </source>
</evidence>
<dbReference type="GO" id="GO:0042834">
    <property type="term" value="F:peptidoglycan binding"/>
    <property type="evidence" value="ECO:0007669"/>
    <property type="project" value="InterPro"/>
</dbReference>
<proteinExistence type="predicted"/>
<comment type="caution">
    <text evidence="2">The sequence shown here is derived from an EMBL/GenBank/DDBJ whole genome shotgun (WGS) entry which is preliminary data.</text>
</comment>
<evidence type="ECO:0000256" key="1">
    <source>
        <dbReference type="SAM" id="Phobius"/>
    </source>
</evidence>
<evidence type="ECO:0008006" key="4">
    <source>
        <dbReference type="Google" id="ProtNLM"/>
    </source>
</evidence>
<name>A0A1U7IFN0_9CYAN</name>
<dbReference type="AlphaFoldDB" id="A0A1U7IFN0"/>
<reference evidence="2 3" key="1">
    <citation type="submission" date="2016-11" db="EMBL/GenBank/DDBJ databases">
        <title>Draft Genome Sequences of Nine Cyanobacterial Strains from Diverse Habitats.</title>
        <authorList>
            <person name="Zhu T."/>
            <person name="Hou S."/>
            <person name="Lu X."/>
            <person name="Hess W.R."/>
        </authorList>
    </citation>
    <scope>NUCLEOTIDE SEQUENCE [LARGE SCALE GENOMIC DNA]</scope>
    <source>
        <strain evidence="2 3">IAM M-71</strain>
    </source>
</reference>